<protein>
    <submittedName>
        <fullName evidence="1">Uncharacterized protein</fullName>
    </submittedName>
</protein>
<keyword evidence="2" id="KW-1185">Reference proteome</keyword>
<sequence length="87" mass="9773">MADILAENVTLLHAIATKFFAGKTAHLVHVNNQKGILIVKDDKPIGVFSFVWHPTTHKIHQLFYAVNPDKLQKIDLTLLTLPLFTSI</sequence>
<accession>A0ABT4HUI3</accession>
<gene>
    <name evidence="1" type="ORF">O0535_06575</name>
</gene>
<dbReference type="Proteomes" id="UP001067708">
    <property type="component" value="Unassembled WGS sequence"/>
</dbReference>
<dbReference type="EMBL" id="JAPTNG010000004">
    <property type="protein sequence ID" value="MCZ0830461.1"/>
    <property type="molecule type" value="Genomic_DNA"/>
</dbReference>
<organism evidence="1 2">
    <name type="scientific">Brevibacillus halotolerans</name>
    <dbReference type="NCBI Taxonomy" id="1507437"/>
    <lineage>
        <taxon>Bacteria</taxon>
        <taxon>Bacillati</taxon>
        <taxon>Bacillota</taxon>
        <taxon>Bacilli</taxon>
        <taxon>Bacillales</taxon>
        <taxon>Paenibacillaceae</taxon>
        <taxon>Brevibacillus</taxon>
    </lineage>
</organism>
<name>A0ABT4HUI3_9BACL</name>
<evidence type="ECO:0000313" key="1">
    <source>
        <dbReference type="EMBL" id="MCZ0830461.1"/>
    </source>
</evidence>
<proteinExistence type="predicted"/>
<comment type="caution">
    <text evidence="1">The sequence shown here is derived from an EMBL/GenBank/DDBJ whole genome shotgun (WGS) entry which is preliminary data.</text>
</comment>
<evidence type="ECO:0000313" key="2">
    <source>
        <dbReference type="Proteomes" id="UP001067708"/>
    </source>
</evidence>
<reference evidence="1" key="1">
    <citation type="submission" date="2022-09" db="EMBL/GenBank/DDBJ databases">
        <title>Genome analysis and characterization of larvicidal activity of Brevibacillus strains.</title>
        <authorList>
            <person name="Patrusheva E.V."/>
            <person name="Izotova A.O."/>
            <person name="Toshchakov S.V."/>
            <person name="Sineoky S.P."/>
        </authorList>
    </citation>
    <scope>NUCLEOTIDE SEQUENCE</scope>
    <source>
        <strain evidence="1">VKPM_B-13244</strain>
    </source>
</reference>
<dbReference type="RefSeq" id="WP_258416934.1">
    <property type="nucleotide sequence ID" value="NZ_JAPTNG010000004.1"/>
</dbReference>